<protein>
    <submittedName>
        <fullName evidence="3">RICIN domain-containing protein</fullName>
    </submittedName>
</protein>
<dbReference type="PRINTS" id="PR00633">
    <property type="entry name" value="RCCNDNSATION"/>
</dbReference>
<evidence type="ECO:0000259" key="2">
    <source>
        <dbReference type="SMART" id="SM00458"/>
    </source>
</evidence>
<sequence>MTTAPAQKTLPKTPVRITSVLSGFALDVEDGSREGQAAVIQSSAPDTEHQHWRFIAVGDDQYRIENEYSGGVLDTKGASEAEGAPVIQLGWQARDTQRWQIVPVADGQYRIENVDSHKDIDVKTSKDKAPVILEKPHEGEDQMWRIDPVEEPVQVGTVLTWGQNTYSQLGTGPDPDRNTPAQVKIDASLPLDRVKALANASFHSLALLEDGTVRAWGNNGEGGLGDGSRQAKNVPVAVLARPGGEQLKGVKAIATGSYYGWGHSLALLEDGTVRAWGYGDYGQLGYGAKDNQFTPVAVKVDKNTELSGVKAIAGPMVEQYNWEGMFSLALLKNGTVRSWGYNYYNSLGDGSADTRLMPVTVVVDKGKPLTGVKALAAGAHHCLALLEDGTVRAWGYNDFGQLGNGNQSAQAFAVPVTINDKGDPLTGVEAIAAGGKFSLALMKDGTVRAWGRNNDGQLGIDSIEDRSKRPVVVKMAKNGAPLRGVKALAAGAYHSMALLEDGTLRAWGRNAHGQLGIGETTTNEKTPVVVRFTKGGEPLNAVTAIAAGAYHSMAIRGVSLSISPAVPPDQTLTLAGEVGYPGVHLAAEGTVSAAQSVRVTLPQGKGLRFVAQGGPAGHMLTVMDPVRGINHFPGNLSTDGQTLTFNNVDLALPQRGSWSRAWVAVKASPDALLGDTNLTFQIGDRTGPSTPIHVVDQTAE</sequence>
<keyword evidence="1" id="KW-0677">Repeat</keyword>
<dbReference type="CDD" id="cd00161">
    <property type="entry name" value="beta-trefoil_Ricin-like"/>
    <property type="match status" value="1"/>
</dbReference>
<dbReference type="PANTHER" id="PTHR22870:SF408">
    <property type="entry name" value="OS09G0560450 PROTEIN"/>
    <property type="match status" value="1"/>
</dbReference>
<proteinExistence type="predicted"/>
<name>A0ABY4MBB2_9ACTN</name>
<dbReference type="InterPro" id="IPR009091">
    <property type="entry name" value="RCC1/BLIP-II"/>
</dbReference>
<accession>A0ABY4MBB2</accession>
<dbReference type="Gene3D" id="2.130.10.30">
    <property type="entry name" value="Regulator of chromosome condensation 1/beta-lactamase-inhibitor protein II"/>
    <property type="match status" value="3"/>
</dbReference>
<dbReference type="Pfam" id="PF00415">
    <property type="entry name" value="RCC1"/>
    <property type="match status" value="2"/>
</dbReference>
<feature type="domain" description="Ricin B lectin" evidence="2">
    <location>
        <begin position="12"/>
        <end position="147"/>
    </location>
</feature>
<gene>
    <name evidence="3" type="ORF">K9S39_19170</name>
</gene>
<dbReference type="PROSITE" id="PS50012">
    <property type="entry name" value="RCC1_3"/>
    <property type="match status" value="7"/>
</dbReference>
<organism evidence="3 4">
    <name type="scientific">Streptomyces halobius</name>
    <dbReference type="NCBI Taxonomy" id="2879846"/>
    <lineage>
        <taxon>Bacteria</taxon>
        <taxon>Bacillati</taxon>
        <taxon>Actinomycetota</taxon>
        <taxon>Actinomycetes</taxon>
        <taxon>Kitasatosporales</taxon>
        <taxon>Streptomycetaceae</taxon>
        <taxon>Streptomyces</taxon>
    </lineage>
</organism>
<dbReference type="InterPro" id="IPR000772">
    <property type="entry name" value="Ricin_B_lectin"/>
</dbReference>
<dbReference type="EMBL" id="CP086322">
    <property type="protein sequence ID" value="UQA93700.1"/>
    <property type="molecule type" value="Genomic_DNA"/>
</dbReference>
<dbReference type="SUPFAM" id="SSF50985">
    <property type="entry name" value="RCC1/BLIP-II"/>
    <property type="match status" value="2"/>
</dbReference>
<dbReference type="RefSeq" id="WP_248864576.1">
    <property type="nucleotide sequence ID" value="NZ_CP086322.1"/>
</dbReference>
<dbReference type="InterPro" id="IPR051210">
    <property type="entry name" value="Ub_ligase/GEF_domain"/>
</dbReference>
<evidence type="ECO:0000313" key="4">
    <source>
        <dbReference type="Proteomes" id="UP000830115"/>
    </source>
</evidence>
<dbReference type="PANTHER" id="PTHR22870">
    <property type="entry name" value="REGULATOR OF CHROMOSOME CONDENSATION"/>
    <property type="match status" value="1"/>
</dbReference>
<dbReference type="InterPro" id="IPR035992">
    <property type="entry name" value="Ricin_B-like_lectins"/>
</dbReference>
<dbReference type="Pfam" id="PF25390">
    <property type="entry name" value="WD40_RLD"/>
    <property type="match status" value="1"/>
</dbReference>
<keyword evidence="4" id="KW-1185">Reference proteome</keyword>
<dbReference type="InterPro" id="IPR058923">
    <property type="entry name" value="RCC1-like_dom"/>
</dbReference>
<dbReference type="Pfam" id="PF14200">
    <property type="entry name" value="RicinB_lectin_2"/>
    <property type="match status" value="2"/>
</dbReference>
<dbReference type="Proteomes" id="UP000830115">
    <property type="component" value="Chromosome"/>
</dbReference>
<dbReference type="PROSITE" id="PS00626">
    <property type="entry name" value="RCC1_2"/>
    <property type="match status" value="1"/>
</dbReference>
<dbReference type="PROSITE" id="PS50231">
    <property type="entry name" value="RICIN_B_LECTIN"/>
    <property type="match status" value="1"/>
</dbReference>
<dbReference type="SUPFAM" id="SSF50370">
    <property type="entry name" value="Ricin B-like lectins"/>
    <property type="match status" value="1"/>
</dbReference>
<dbReference type="Pfam" id="PF13540">
    <property type="entry name" value="RCC1_2"/>
    <property type="match status" value="1"/>
</dbReference>
<dbReference type="Gene3D" id="2.80.10.50">
    <property type="match status" value="1"/>
</dbReference>
<reference evidence="3" key="1">
    <citation type="submission" date="2021-10" db="EMBL/GenBank/DDBJ databases">
        <title>Streptomyces nigrumlapis sp.nov.,an antimicrobial producing actinobacterium isolated from Black Gobi rocks.</title>
        <authorList>
            <person name="Wen Y."/>
            <person name="Zhang W."/>
            <person name="Liu X.G."/>
        </authorList>
    </citation>
    <scope>NUCLEOTIDE SEQUENCE</scope>
    <source>
        <strain evidence="3">ST13-2-2</strain>
    </source>
</reference>
<dbReference type="SMART" id="SM00458">
    <property type="entry name" value="RICIN"/>
    <property type="match status" value="1"/>
</dbReference>
<dbReference type="InterPro" id="IPR000408">
    <property type="entry name" value="Reg_chr_condens"/>
</dbReference>
<evidence type="ECO:0000256" key="1">
    <source>
        <dbReference type="ARBA" id="ARBA00022737"/>
    </source>
</evidence>
<evidence type="ECO:0000313" key="3">
    <source>
        <dbReference type="EMBL" id="UQA93700.1"/>
    </source>
</evidence>